<dbReference type="EMBL" id="SJPK01000004">
    <property type="protein sequence ID" value="TWT67317.1"/>
    <property type="molecule type" value="Genomic_DNA"/>
</dbReference>
<keyword evidence="2" id="KW-1185">Reference proteome</keyword>
<name>A0A5C5XVH7_9BACT</name>
<organism evidence="1 2">
    <name type="scientific">Allorhodopirellula solitaria</name>
    <dbReference type="NCBI Taxonomy" id="2527987"/>
    <lineage>
        <taxon>Bacteria</taxon>
        <taxon>Pseudomonadati</taxon>
        <taxon>Planctomycetota</taxon>
        <taxon>Planctomycetia</taxon>
        <taxon>Pirellulales</taxon>
        <taxon>Pirellulaceae</taxon>
        <taxon>Allorhodopirellula</taxon>
    </lineage>
</organism>
<evidence type="ECO:0000313" key="1">
    <source>
        <dbReference type="EMBL" id="TWT67317.1"/>
    </source>
</evidence>
<protein>
    <submittedName>
        <fullName evidence="1">Uncharacterized protein</fullName>
    </submittedName>
</protein>
<sequence>MPFAFDREAALVTRRVSEATSPASQGLVASCRLPSSIPKGMIENIRTSAQRHLRLFVEDGASTPKWVADLVVNDLPPHSGLARAFRGVSGGVRLRSNHRLFSKTPSAYEDLWVITSSSPRPLRQKLIVRCLRVSAQLIDEPVGARVSPPSRSLITRSI</sequence>
<dbReference type="Proteomes" id="UP000318053">
    <property type="component" value="Unassembled WGS sequence"/>
</dbReference>
<reference evidence="1 2" key="1">
    <citation type="submission" date="2019-02" db="EMBL/GenBank/DDBJ databases">
        <title>Deep-cultivation of Planctomycetes and their phenomic and genomic characterization uncovers novel biology.</title>
        <authorList>
            <person name="Wiegand S."/>
            <person name="Jogler M."/>
            <person name="Boedeker C."/>
            <person name="Pinto D."/>
            <person name="Vollmers J."/>
            <person name="Rivas-Marin E."/>
            <person name="Kohn T."/>
            <person name="Peeters S.H."/>
            <person name="Heuer A."/>
            <person name="Rast P."/>
            <person name="Oberbeckmann S."/>
            <person name="Bunk B."/>
            <person name="Jeske O."/>
            <person name="Meyerdierks A."/>
            <person name="Storesund J.E."/>
            <person name="Kallscheuer N."/>
            <person name="Luecker S."/>
            <person name="Lage O.M."/>
            <person name="Pohl T."/>
            <person name="Merkel B.J."/>
            <person name="Hornburger P."/>
            <person name="Mueller R.-W."/>
            <person name="Bruemmer F."/>
            <person name="Labrenz M."/>
            <person name="Spormann A.M."/>
            <person name="Op Den Camp H."/>
            <person name="Overmann J."/>
            <person name="Amann R."/>
            <person name="Jetten M.S.M."/>
            <person name="Mascher T."/>
            <person name="Medema M.H."/>
            <person name="Devos D.P."/>
            <person name="Kaster A.-K."/>
            <person name="Ovreas L."/>
            <person name="Rohde M."/>
            <person name="Galperin M.Y."/>
            <person name="Jogler C."/>
        </authorList>
    </citation>
    <scope>NUCLEOTIDE SEQUENCE [LARGE SCALE GENOMIC DNA]</scope>
    <source>
        <strain evidence="1 2">CA85</strain>
    </source>
</reference>
<comment type="caution">
    <text evidence="1">The sequence shown here is derived from an EMBL/GenBank/DDBJ whole genome shotgun (WGS) entry which is preliminary data.</text>
</comment>
<evidence type="ECO:0000313" key="2">
    <source>
        <dbReference type="Proteomes" id="UP000318053"/>
    </source>
</evidence>
<gene>
    <name evidence="1" type="ORF">CA85_21670</name>
</gene>
<dbReference type="PROSITE" id="PS51257">
    <property type="entry name" value="PROKAR_LIPOPROTEIN"/>
    <property type="match status" value="1"/>
</dbReference>
<accession>A0A5C5XVH7</accession>
<dbReference type="AlphaFoldDB" id="A0A5C5XVH7"/>
<proteinExistence type="predicted"/>